<dbReference type="SUPFAM" id="SSF51735">
    <property type="entry name" value="NAD(P)-binding Rossmann-fold domains"/>
    <property type="match status" value="1"/>
</dbReference>
<accession>A0ABU8PLH0</accession>
<dbReference type="GO" id="GO:0016491">
    <property type="term" value="F:oxidoreductase activity"/>
    <property type="evidence" value="ECO:0007669"/>
    <property type="project" value="UniProtKB-KW"/>
</dbReference>
<keyword evidence="3" id="KW-1185">Reference proteome</keyword>
<dbReference type="Pfam" id="PF08240">
    <property type="entry name" value="ADH_N"/>
    <property type="match status" value="1"/>
</dbReference>
<protein>
    <submittedName>
        <fullName evidence="2">NADPH:quinone oxidoreductase family protein</fullName>
        <ecNumber evidence="2">1.-.-.-</ecNumber>
    </submittedName>
</protein>
<dbReference type="InterPro" id="IPR020843">
    <property type="entry name" value="ER"/>
</dbReference>
<evidence type="ECO:0000259" key="1">
    <source>
        <dbReference type="SMART" id="SM00829"/>
    </source>
</evidence>
<dbReference type="PANTHER" id="PTHR43677:SF4">
    <property type="entry name" value="QUINONE OXIDOREDUCTASE-LIKE PROTEIN 2"/>
    <property type="match status" value="1"/>
</dbReference>
<name>A0ABU8PLH0_9HYPH</name>
<dbReference type="EC" id="1.-.-.-" evidence="2"/>
<dbReference type="RefSeq" id="WP_105545468.1">
    <property type="nucleotide sequence ID" value="NZ_JBBGZH010000003.1"/>
</dbReference>
<dbReference type="PROSITE" id="PS01162">
    <property type="entry name" value="QOR_ZETA_CRYSTAL"/>
    <property type="match status" value="1"/>
</dbReference>
<dbReference type="PANTHER" id="PTHR43677">
    <property type="entry name" value="SHORT-CHAIN DEHYDROGENASE/REDUCTASE"/>
    <property type="match status" value="1"/>
</dbReference>
<dbReference type="InterPro" id="IPR002364">
    <property type="entry name" value="Quin_OxRdtase/zeta-crystal_CS"/>
</dbReference>
<evidence type="ECO:0000313" key="2">
    <source>
        <dbReference type="EMBL" id="MEJ5023059.1"/>
    </source>
</evidence>
<dbReference type="Pfam" id="PF00107">
    <property type="entry name" value="ADH_zinc_N"/>
    <property type="match status" value="1"/>
</dbReference>
<keyword evidence="2" id="KW-0560">Oxidoreductase</keyword>
<dbReference type="InterPro" id="IPR011032">
    <property type="entry name" value="GroES-like_sf"/>
</dbReference>
<dbReference type="Gene3D" id="3.90.180.10">
    <property type="entry name" value="Medium-chain alcohol dehydrogenases, catalytic domain"/>
    <property type="match status" value="1"/>
</dbReference>
<sequence length="333" mass="35530">MKHWISGEQKGVENLHFETGDRPEPDDHEILVQVHAAALNFSDILMLDDQYQIRPPRPFTPGQELAGIVVKAGANSGFKTGDRITSKVNWGAFSENALVRADMAIAIPDDIDFTQAAALPVSYTTALVGLSECVQVKAGDTVLVHAAAGGVGIAAVQVAKAYGATVIATAGGEEKVKLALKSGADHAIDYNRDDWVAAVKEITGNKGPNIIFDSVGGDIALQSLRCIARDGTLLIVGFSGGTIPKLPANYLLLKRCAAKGVYWNHDQDGEMLMRVSKRMFDLLAQNKITPLISGPYPLEKLPQALTDMAARKTVGKVIISITSSDNSSNEPVQ</sequence>
<dbReference type="InterPro" id="IPR036291">
    <property type="entry name" value="NAD(P)-bd_dom_sf"/>
</dbReference>
<dbReference type="InterPro" id="IPR013149">
    <property type="entry name" value="ADH-like_C"/>
</dbReference>
<dbReference type="SMART" id="SM00829">
    <property type="entry name" value="PKS_ER"/>
    <property type="match status" value="1"/>
</dbReference>
<dbReference type="CDD" id="cd08241">
    <property type="entry name" value="QOR1"/>
    <property type="match status" value="1"/>
</dbReference>
<gene>
    <name evidence="2" type="ORF">WH297_25525</name>
</gene>
<dbReference type="InterPro" id="IPR051397">
    <property type="entry name" value="Zn-ADH-like_protein"/>
</dbReference>
<evidence type="ECO:0000313" key="3">
    <source>
        <dbReference type="Proteomes" id="UP001375812"/>
    </source>
</evidence>
<dbReference type="Gene3D" id="3.40.50.720">
    <property type="entry name" value="NAD(P)-binding Rossmann-like Domain"/>
    <property type="match status" value="1"/>
</dbReference>
<organism evidence="2 3">
    <name type="scientific">Ochrobactrum vermis</name>
    <dbReference type="NCBI Taxonomy" id="1827297"/>
    <lineage>
        <taxon>Bacteria</taxon>
        <taxon>Pseudomonadati</taxon>
        <taxon>Pseudomonadota</taxon>
        <taxon>Alphaproteobacteria</taxon>
        <taxon>Hyphomicrobiales</taxon>
        <taxon>Brucellaceae</taxon>
        <taxon>Brucella/Ochrobactrum group</taxon>
        <taxon>Ochrobactrum</taxon>
    </lineage>
</organism>
<dbReference type="SUPFAM" id="SSF50129">
    <property type="entry name" value="GroES-like"/>
    <property type="match status" value="1"/>
</dbReference>
<feature type="domain" description="Enoyl reductase (ER)" evidence="1">
    <location>
        <begin position="11"/>
        <end position="319"/>
    </location>
</feature>
<dbReference type="InterPro" id="IPR013154">
    <property type="entry name" value="ADH-like_N"/>
</dbReference>
<reference evidence="2 3" key="1">
    <citation type="submission" date="2023-12" db="EMBL/GenBank/DDBJ databases">
        <title>Gut-associated functions are favored during microbiome assembly across C. elegans life.</title>
        <authorList>
            <person name="Zimmermann J."/>
        </authorList>
    </citation>
    <scope>NUCLEOTIDE SEQUENCE [LARGE SCALE GENOMIC DNA]</scope>
    <source>
        <strain evidence="2 3">MYb71</strain>
    </source>
</reference>
<proteinExistence type="predicted"/>
<dbReference type="Proteomes" id="UP001375812">
    <property type="component" value="Unassembled WGS sequence"/>
</dbReference>
<comment type="caution">
    <text evidence="2">The sequence shown here is derived from an EMBL/GenBank/DDBJ whole genome shotgun (WGS) entry which is preliminary data.</text>
</comment>
<dbReference type="EMBL" id="JBBGZH010000003">
    <property type="protein sequence ID" value="MEJ5023059.1"/>
    <property type="molecule type" value="Genomic_DNA"/>
</dbReference>